<sequence length="166" mass="19639">MILSLKNKDLKLRFFSERDVPFLKKIYFGTREAELNQVSDWTEGMKQAFLTQQFEAQHEYYQKNYLGANFLIIEKGSEIIGRLYYQENFEATLRIIDIALLPEFQKKGLGTTILHDIMEHAKIIEQHITIHVESFNPAMALYKRLGFQKISETNGVYHLLQWNYKN</sequence>
<dbReference type="Gene3D" id="3.40.630.30">
    <property type="match status" value="1"/>
</dbReference>
<dbReference type="PROSITE" id="PS51186">
    <property type="entry name" value="GNAT"/>
    <property type="match status" value="1"/>
</dbReference>
<keyword evidence="1" id="KW-0808">Transferase</keyword>
<evidence type="ECO:0000256" key="2">
    <source>
        <dbReference type="ARBA" id="ARBA00023315"/>
    </source>
</evidence>
<dbReference type="RefSeq" id="WP_255037067.1">
    <property type="nucleotide sequence ID" value="NZ_RJUF01000024.1"/>
</dbReference>
<dbReference type="AlphaFoldDB" id="A0AAE3KT36"/>
<evidence type="ECO:0000259" key="3">
    <source>
        <dbReference type="PROSITE" id="PS51186"/>
    </source>
</evidence>
<dbReference type="CDD" id="cd04301">
    <property type="entry name" value="NAT_SF"/>
    <property type="match status" value="1"/>
</dbReference>
<feature type="domain" description="N-acetyltransferase" evidence="3">
    <location>
        <begin position="28"/>
        <end position="165"/>
    </location>
</feature>
<proteinExistence type="predicted"/>
<dbReference type="PANTHER" id="PTHR43420:SF44">
    <property type="entry name" value="ACETYLTRANSFERASE YPEA"/>
    <property type="match status" value="1"/>
</dbReference>
<dbReference type="InterPro" id="IPR016181">
    <property type="entry name" value="Acyl_CoA_acyltransferase"/>
</dbReference>
<keyword evidence="2" id="KW-0012">Acyltransferase</keyword>
<dbReference type="InterPro" id="IPR000182">
    <property type="entry name" value="GNAT_dom"/>
</dbReference>
<reference evidence="4 5" key="1">
    <citation type="submission" date="2018-11" db="EMBL/GenBank/DDBJ databases">
        <title>Novel bacteria species description.</title>
        <authorList>
            <person name="Han J.-H."/>
        </authorList>
    </citation>
    <scope>NUCLEOTIDE SEQUENCE [LARGE SCALE GENOMIC DNA]</scope>
    <source>
        <strain evidence="4 5">KCTC23259</strain>
    </source>
</reference>
<comment type="caution">
    <text evidence="4">The sequence shown here is derived from an EMBL/GenBank/DDBJ whole genome shotgun (WGS) entry which is preliminary data.</text>
</comment>
<organism evidence="4 5">
    <name type="scientific">Lacihabitans soyangensis</name>
    <dbReference type="NCBI Taxonomy" id="869394"/>
    <lineage>
        <taxon>Bacteria</taxon>
        <taxon>Pseudomonadati</taxon>
        <taxon>Bacteroidota</taxon>
        <taxon>Cytophagia</taxon>
        <taxon>Cytophagales</taxon>
        <taxon>Leadbetterellaceae</taxon>
        <taxon>Lacihabitans</taxon>
    </lineage>
</organism>
<keyword evidence="5" id="KW-1185">Reference proteome</keyword>
<dbReference type="SUPFAM" id="SSF55729">
    <property type="entry name" value="Acyl-CoA N-acyltransferases (Nat)"/>
    <property type="match status" value="1"/>
</dbReference>
<dbReference type="GO" id="GO:0016747">
    <property type="term" value="F:acyltransferase activity, transferring groups other than amino-acyl groups"/>
    <property type="evidence" value="ECO:0007669"/>
    <property type="project" value="InterPro"/>
</dbReference>
<evidence type="ECO:0000313" key="4">
    <source>
        <dbReference type="EMBL" id="MCP9763284.1"/>
    </source>
</evidence>
<name>A0AAE3KT36_9BACT</name>
<evidence type="ECO:0000256" key="1">
    <source>
        <dbReference type="ARBA" id="ARBA00022679"/>
    </source>
</evidence>
<dbReference type="InterPro" id="IPR050680">
    <property type="entry name" value="YpeA/RimI_acetyltransf"/>
</dbReference>
<accession>A0AAE3KT36</accession>
<dbReference type="Pfam" id="PF00583">
    <property type="entry name" value="Acetyltransf_1"/>
    <property type="match status" value="1"/>
</dbReference>
<evidence type="ECO:0000313" key="5">
    <source>
        <dbReference type="Proteomes" id="UP001204144"/>
    </source>
</evidence>
<dbReference type="Proteomes" id="UP001204144">
    <property type="component" value="Unassembled WGS sequence"/>
</dbReference>
<protein>
    <submittedName>
        <fullName evidence="4">N-acetyltransferase</fullName>
    </submittedName>
</protein>
<gene>
    <name evidence="4" type="ORF">EGI31_09970</name>
</gene>
<dbReference type="EMBL" id="RJUF01000024">
    <property type="protein sequence ID" value="MCP9763284.1"/>
    <property type="molecule type" value="Genomic_DNA"/>
</dbReference>
<dbReference type="PANTHER" id="PTHR43420">
    <property type="entry name" value="ACETYLTRANSFERASE"/>
    <property type="match status" value="1"/>
</dbReference>